<dbReference type="GO" id="GO:0070205">
    <property type="term" value="F:2-succinyl-6-hydroxy-2,4-cyclohexadiene-1-carboxylate synthase activity"/>
    <property type="evidence" value="ECO:0007669"/>
    <property type="project" value="UniProtKB-EC"/>
</dbReference>
<protein>
    <recommendedName>
        <fullName evidence="3">Putative 2-succinyl-6-hydroxy-2,4-cyclohexadiene-1-carboxylate synthase</fullName>
        <shortName evidence="3">SHCHC synthase</shortName>
        <ecNumber evidence="3">4.2.99.20</ecNumber>
    </recommendedName>
</protein>
<dbReference type="EC" id="4.2.99.20" evidence="3"/>
<dbReference type="InterPro" id="IPR000639">
    <property type="entry name" value="Epox_hydrolase-like"/>
</dbReference>
<organism evidence="5 6">
    <name type="scientific">Thalassobacillus hwangdonensis</name>
    <dbReference type="NCBI Taxonomy" id="546108"/>
    <lineage>
        <taxon>Bacteria</taxon>
        <taxon>Bacillati</taxon>
        <taxon>Bacillota</taxon>
        <taxon>Bacilli</taxon>
        <taxon>Bacillales</taxon>
        <taxon>Bacillaceae</taxon>
        <taxon>Thalassobacillus</taxon>
    </lineage>
</organism>
<comment type="pathway">
    <text evidence="3">Quinol/quinone metabolism; menaquinone biosynthesis.</text>
</comment>
<keyword evidence="6" id="KW-1185">Reference proteome</keyword>
<dbReference type="HAMAP" id="MF_01660">
    <property type="entry name" value="MenH"/>
    <property type="match status" value="1"/>
</dbReference>
<comment type="catalytic activity">
    <reaction evidence="3">
        <text>5-enolpyruvoyl-6-hydroxy-2-succinyl-cyclohex-3-ene-1-carboxylate = (1R,6R)-6-hydroxy-2-succinyl-cyclohexa-2,4-diene-1-carboxylate + pyruvate</text>
        <dbReference type="Rhea" id="RHEA:25597"/>
        <dbReference type="ChEBI" id="CHEBI:15361"/>
        <dbReference type="ChEBI" id="CHEBI:58689"/>
        <dbReference type="ChEBI" id="CHEBI:58818"/>
        <dbReference type="EC" id="4.2.99.20"/>
    </reaction>
</comment>
<keyword evidence="2 3" id="KW-0456">Lyase</keyword>
<comment type="caution">
    <text evidence="5">The sequence shown here is derived from an EMBL/GenBank/DDBJ whole genome shotgun (WGS) entry which is preliminary data.</text>
</comment>
<evidence type="ECO:0000313" key="6">
    <source>
        <dbReference type="Proteomes" id="UP001596990"/>
    </source>
</evidence>
<dbReference type="InterPro" id="IPR029058">
    <property type="entry name" value="AB_hydrolase_fold"/>
</dbReference>
<dbReference type="Proteomes" id="UP001596990">
    <property type="component" value="Unassembled WGS sequence"/>
</dbReference>
<dbReference type="RefSeq" id="WP_386062356.1">
    <property type="nucleotide sequence ID" value="NZ_JBHTKL010000005.1"/>
</dbReference>
<evidence type="ECO:0000256" key="1">
    <source>
        <dbReference type="ARBA" id="ARBA00022428"/>
    </source>
</evidence>
<dbReference type="Gene3D" id="3.40.50.1820">
    <property type="entry name" value="alpha/beta hydrolase"/>
    <property type="match status" value="1"/>
</dbReference>
<comment type="pathway">
    <text evidence="3">Quinol/quinone metabolism; 1,4-dihydroxy-2-naphthoate biosynthesis; 1,4-dihydroxy-2-naphthoate from chorismate: step 3/7.</text>
</comment>
<dbReference type="PANTHER" id="PTHR42916:SF1">
    <property type="entry name" value="PROTEIN PHYLLO, CHLOROPLASTIC"/>
    <property type="match status" value="1"/>
</dbReference>
<comment type="similarity">
    <text evidence="3">Belongs to the AB hydrolase superfamily. MenH family.</text>
</comment>
<dbReference type="InterPro" id="IPR022485">
    <property type="entry name" value="SHCHC_synthase_MenH"/>
</dbReference>
<evidence type="ECO:0000256" key="2">
    <source>
        <dbReference type="ARBA" id="ARBA00023239"/>
    </source>
</evidence>
<dbReference type="PRINTS" id="PR00412">
    <property type="entry name" value="EPOXHYDRLASE"/>
</dbReference>
<dbReference type="PANTHER" id="PTHR42916">
    <property type="entry name" value="2-SUCCINYL-5-ENOLPYRUVYL-6-HYDROXY-3-CYCLOHEXENE-1-CARBOXYLATE SYNTHASE"/>
    <property type="match status" value="1"/>
</dbReference>
<comment type="function">
    <text evidence="3">Catalyzes a proton abstraction reaction that results in 2,5-elimination of pyruvate from 2-succinyl-5-enolpyruvyl-6-hydroxy-3-cyclohexene-1-carboxylate (SEPHCHC) and the formation of 2-succinyl-6-hydroxy-2,4-cyclohexadiene-1-carboxylate (SHCHC).</text>
</comment>
<dbReference type="Pfam" id="PF00561">
    <property type="entry name" value="Abhydrolase_1"/>
    <property type="match status" value="1"/>
</dbReference>
<dbReference type="NCBIfam" id="TIGR03695">
    <property type="entry name" value="menH_SHCHC"/>
    <property type="match status" value="1"/>
</dbReference>
<evidence type="ECO:0000259" key="4">
    <source>
        <dbReference type="Pfam" id="PF00561"/>
    </source>
</evidence>
<feature type="domain" description="AB hydrolase-1" evidence="4">
    <location>
        <begin position="20"/>
        <end position="252"/>
    </location>
</feature>
<dbReference type="InterPro" id="IPR000073">
    <property type="entry name" value="AB_hydrolase_1"/>
</dbReference>
<evidence type="ECO:0000313" key="5">
    <source>
        <dbReference type="EMBL" id="MFD1020548.1"/>
    </source>
</evidence>
<gene>
    <name evidence="3 5" type="primary">menH</name>
    <name evidence="5" type="ORF">ACFQ2J_15270</name>
</gene>
<proteinExistence type="inferred from homology"/>
<comment type="subunit">
    <text evidence="3">Monomer.</text>
</comment>
<dbReference type="SUPFAM" id="SSF53474">
    <property type="entry name" value="alpha/beta-Hydrolases"/>
    <property type="match status" value="1"/>
</dbReference>
<keyword evidence="1 3" id="KW-0474">Menaquinone biosynthesis</keyword>
<sequence>MFYEVNGTSYWVEESGEGEPIVFLHGFTSSSKTWETVLPYIRDDYRKIVVDLPGHGCTTSHNGMPDTMEALCEELAQLLQQLGVDRTSLVGYSMGGRTALSFAVTHPELVDKLVLASASPGLDSTEEQLARQAKDETLAQFIEKEGIEAFVSYWENIPLFRTQKQLPPDVREKVRKERIDQSAAGLAASLRSVGTGVQPSWWSKLGELELPTCLIVGELDDKFVRINKRMLDELKQAEMHVVPGVGHAVHVETPRVFAEHVNKFMVQ</sequence>
<reference evidence="6" key="1">
    <citation type="journal article" date="2019" name="Int. J. Syst. Evol. Microbiol.">
        <title>The Global Catalogue of Microorganisms (GCM) 10K type strain sequencing project: providing services to taxonomists for standard genome sequencing and annotation.</title>
        <authorList>
            <consortium name="The Broad Institute Genomics Platform"/>
            <consortium name="The Broad Institute Genome Sequencing Center for Infectious Disease"/>
            <person name="Wu L."/>
            <person name="Ma J."/>
        </authorList>
    </citation>
    <scope>NUCLEOTIDE SEQUENCE [LARGE SCALE GENOMIC DNA]</scope>
    <source>
        <strain evidence="6">CCUG 56607</strain>
    </source>
</reference>
<accession>A0ABW3L681</accession>
<dbReference type="PRINTS" id="PR00111">
    <property type="entry name" value="ABHYDROLASE"/>
</dbReference>
<evidence type="ECO:0000256" key="3">
    <source>
        <dbReference type="HAMAP-Rule" id="MF_01660"/>
    </source>
</evidence>
<name>A0ABW3L681_9BACI</name>
<dbReference type="EMBL" id="JBHTKL010000005">
    <property type="protein sequence ID" value="MFD1020548.1"/>
    <property type="molecule type" value="Genomic_DNA"/>
</dbReference>